<proteinExistence type="predicted"/>
<evidence type="ECO:0000313" key="5">
    <source>
        <dbReference type="EMBL" id="OHB08021.1"/>
    </source>
</evidence>
<comment type="caution">
    <text evidence="5">The sequence shown here is derived from an EMBL/GenBank/DDBJ whole genome shotgun (WGS) entry which is preliminary data.</text>
</comment>
<dbReference type="GO" id="GO:0051304">
    <property type="term" value="P:chromosome separation"/>
    <property type="evidence" value="ECO:0007669"/>
    <property type="project" value="InterPro"/>
</dbReference>
<name>A0A1G2UEZ8_9BACT</name>
<reference evidence="5 6" key="1">
    <citation type="journal article" date="2016" name="Nat. Commun.">
        <title>Thousands of microbial genomes shed light on interconnected biogeochemical processes in an aquifer system.</title>
        <authorList>
            <person name="Anantharaman K."/>
            <person name="Brown C.T."/>
            <person name="Hug L.A."/>
            <person name="Sharon I."/>
            <person name="Castelle C.J."/>
            <person name="Probst A.J."/>
            <person name="Thomas B.C."/>
            <person name="Singh A."/>
            <person name="Wilkins M.J."/>
            <person name="Karaoz U."/>
            <person name="Brodie E.L."/>
            <person name="Williams K.H."/>
            <person name="Hubbard S.S."/>
            <person name="Banfield J.F."/>
        </authorList>
    </citation>
    <scope>NUCLEOTIDE SEQUENCE [LARGE SCALE GENOMIC DNA]</scope>
</reference>
<dbReference type="PANTHER" id="PTHR34298:SF2">
    <property type="entry name" value="SEGREGATION AND CONDENSATION PROTEIN B"/>
    <property type="match status" value="1"/>
</dbReference>
<dbReference type="Pfam" id="PF04079">
    <property type="entry name" value="SMC_ScpB"/>
    <property type="match status" value="1"/>
</dbReference>
<evidence type="ECO:0000256" key="4">
    <source>
        <dbReference type="ARBA" id="ARBA00023306"/>
    </source>
</evidence>
<keyword evidence="1" id="KW-0963">Cytoplasm</keyword>
<accession>A0A1G2UEZ8</accession>
<dbReference type="InterPro" id="IPR005234">
    <property type="entry name" value="ScpB_csome_segregation"/>
</dbReference>
<dbReference type="Gene3D" id="1.10.10.10">
    <property type="entry name" value="Winged helix-like DNA-binding domain superfamily/Winged helix DNA-binding domain"/>
    <property type="match status" value="2"/>
</dbReference>
<keyword evidence="3" id="KW-0159">Chromosome partition</keyword>
<dbReference type="PANTHER" id="PTHR34298">
    <property type="entry name" value="SEGREGATION AND CONDENSATION PROTEIN B"/>
    <property type="match status" value="1"/>
</dbReference>
<organism evidence="5 6">
    <name type="scientific">Candidatus Zambryskibacteria bacterium RIFCSPLOWO2_02_FULL_39_14</name>
    <dbReference type="NCBI Taxonomy" id="1802769"/>
    <lineage>
        <taxon>Bacteria</taxon>
        <taxon>Candidatus Zambryskiibacteriota</taxon>
    </lineage>
</organism>
<dbReference type="EMBL" id="MHWM01000032">
    <property type="protein sequence ID" value="OHB08021.1"/>
    <property type="molecule type" value="Genomic_DNA"/>
</dbReference>
<dbReference type="GO" id="GO:0051301">
    <property type="term" value="P:cell division"/>
    <property type="evidence" value="ECO:0007669"/>
    <property type="project" value="UniProtKB-KW"/>
</dbReference>
<evidence type="ECO:0000256" key="3">
    <source>
        <dbReference type="ARBA" id="ARBA00022829"/>
    </source>
</evidence>
<gene>
    <name evidence="5" type="ORF">A3I86_01425</name>
</gene>
<keyword evidence="2" id="KW-0132">Cell division</keyword>
<keyword evidence="4" id="KW-0131">Cell cycle</keyword>
<sequence>MNLENKIESIIFFKNEPVSFQELSKFLNVDLEMIKKSVDNLQDFYKNRGIVLVSNGEFISFGTHPSTNEFIEKMQKEELSNELSRAGLETLSIILYKGPISRREIDHIRGVNSSFILRALLIRGLIDRTEGVLGDRSYSYKATLKLLEYLGITREEDLPEYKTAFKKIEEFIKTTPAETEQNG</sequence>
<evidence type="ECO:0000313" key="6">
    <source>
        <dbReference type="Proteomes" id="UP000177096"/>
    </source>
</evidence>
<dbReference type="InterPro" id="IPR036388">
    <property type="entry name" value="WH-like_DNA-bd_sf"/>
</dbReference>
<dbReference type="InterPro" id="IPR036390">
    <property type="entry name" value="WH_DNA-bd_sf"/>
</dbReference>
<dbReference type="SUPFAM" id="SSF46785">
    <property type="entry name" value="Winged helix' DNA-binding domain"/>
    <property type="match status" value="2"/>
</dbReference>
<evidence type="ECO:0008006" key="7">
    <source>
        <dbReference type="Google" id="ProtNLM"/>
    </source>
</evidence>
<dbReference type="Proteomes" id="UP000177096">
    <property type="component" value="Unassembled WGS sequence"/>
</dbReference>
<protein>
    <recommendedName>
        <fullName evidence="7">SMC-Scp complex subunit ScpB</fullName>
    </recommendedName>
</protein>
<dbReference type="AlphaFoldDB" id="A0A1G2UEZ8"/>
<evidence type="ECO:0000256" key="1">
    <source>
        <dbReference type="ARBA" id="ARBA00022490"/>
    </source>
</evidence>
<evidence type="ECO:0000256" key="2">
    <source>
        <dbReference type="ARBA" id="ARBA00022618"/>
    </source>
</evidence>